<dbReference type="EMBL" id="SMOL01000214">
    <property type="protein sequence ID" value="KAB2623500.1"/>
    <property type="molecule type" value="Genomic_DNA"/>
</dbReference>
<evidence type="ECO:0000256" key="3">
    <source>
        <dbReference type="ARBA" id="ARBA00022670"/>
    </source>
</evidence>
<dbReference type="InterPro" id="IPR001584">
    <property type="entry name" value="Integrase_cat-core"/>
</dbReference>
<name>A0A5N5HDI5_9ROSA</name>
<keyword evidence="14" id="KW-0917">Virion maturation</keyword>
<keyword evidence="4" id="KW-0540">Nuclease</keyword>
<dbReference type="InterPro" id="IPR025724">
    <property type="entry name" value="GAG-pre-integrase_dom"/>
</dbReference>
<dbReference type="PROSITE" id="PS50994">
    <property type="entry name" value="INTEGRASE"/>
    <property type="match status" value="1"/>
</dbReference>
<evidence type="ECO:0000313" key="17">
    <source>
        <dbReference type="EMBL" id="KAB2623500.1"/>
    </source>
</evidence>
<dbReference type="InterPro" id="IPR039537">
    <property type="entry name" value="Retrotran_Ty1/copia-like"/>
</dbReference>
<dbReference type="Pfam" id="PF13976">
    <property type="entry name" value="gag_pre-integrs"/>
    <property type="match status" value="1"/>
</dbReference>
<organism evidence="17 18">
    <name type="scientific">Pyrus ussuriensis x Pyrus communis</name>
    <dbReference type="NCBI Taxonomy" id="2448454"/>
    <lineage>
        <taxon>Eukaryota</taxon>
        <taxon>Viridiplantae</taxon>
        <taxon>Streptophyta</taxon>
        <taxon>Embryophyta</taxon>
        <taxon>Tracheophyta</taxon>
        <taxon>Spermatophyta</taxon>
        <taxon>Magnoliopsida</taxon>
        <taxon>eudicotyledons</taxon>
        <taxon>Gunneridae</taxon>
        <taxon>Pentapetalae</taxon>
        <taxon>rosids</taxon>
        <taxon>fabids</taxon>
        <taxon>Rosales</taxon>
        <taxon>Rosaceae</taxon>
        <taxon>Amygdaloideae</taxon>
        <taxon>Maleae</taxon>
        <taxon>Pyrus</taxon>
    </lineage>
</organism>
<evidence type="ECO:0000256" key="10">
    <source>
        <dbReference type="ARBA" id="ARBA00022842"/>
    </source>
</evidence>
<dbReference type="PANTHER" id="PTHR42648:SF11">
    <property type="entry name" value="TRANSPOSON TY4-P GAG-POL POLYPROTEIN"/>
    <property type="match status" value="1"/>
</dbReference>
<sequence length="251" mass="28614">MFYVCHSASIAQDRSVWFVDSACSNHMTSQKSLLLNIDKSVTCKVKMGTGDLVQATGKGTLIVNTKHGKRYINEVLLVPGLDENLLSVGQIMEHGYYVLFGGNMVVIFDDSNLENVVAKVVMAGNRCFPLSLESINLVARKALIEEESWIWHKRLGHLSFNNMKEIYESCVSGKMHREPFDKEKMWTLDLMHTDVCGPMQNESIGGNKYFITFIDDFSNMCWVYFLRNKSDVFNVFKKFKAFCGAIKWFQA</sequence>
<dbReference type="GO" id="GO:0046872">
    <property type="term" value="F:metal ion binding"/>
    <property type="evidence" value="ECO:0007669"/>
    <property type="project" value="UniProtKB-KW"/>
</dbReference>
<dbReference type="GO" id="GO:0015074">
    <property type="term" value="P:DNA integration"/>
    <property type="evidence" value="ECO:0007669"/>
    <property type="project" value="UniProtKB-KW"/>
</dbReference>
<evidence type="ECO:0000256" key="12">
    <source>
        <dbReference type="ARBA" id="ARBA00022918"/>
    </source>
</evidence>
<dbReference type="Gene3D" id="3.30.420.10">
    <property type="entry name" value="Ribonuclease H-like superfamily/Ribonuclease H"/>
    <property type="match status" value="1"/>
</dbReference>
<accession>A0A5N5HDI5</accession>
<keyword evidence="3" id="KW-0645">Protease</keyword>
<keyword evidence="13" id="KW-0239">DNA-directed DNA polymerase</keyword>
<dbReference type="GO" id="GO:0006310">
    <property type="term" value="P:DNA recombination"/>
    <property type="evidence" value="ECO:0007669"/>
    <property type="project" value="UniProtKB-KW"/>
</dbReference>
<keyword evidence="13" id="KW-0548">Nucleotidyltransferase</keyword>
<comment type="caution">
    <text evidence="17">The sequence shown here is derived from an EMBL/GenBank/DDBJ whole genome shotgun (WGS) entry which is preliminary data.</text>
</comment>
<evidence type="ECO:0000256" key="11">
    <source>
        <dbReference type="ARBA" id="ARBA00022908"/>
    </source>
</evidence>
<dbReference type="InterPro" id="IPR054722">
    <property type="entry name" value="PolX-like_BBD"/>
</dbReference>
<reference evidence="17 18" key="1">
    <citation type="submission" date="2019-09" db="EMBL/GenBank/DDBJ databases">
        <authorList>
            <person name="Ou C."/>
        </authorList>
    </citation>
    <scope>NUCLEOTIDE SEQUENCE [LARGE SCALE GENOMIC DNA]</scope>
    <source>
        <strain evidence="17">S2</strain>
        <tissue evidence="17">Leaf</tissue>
    </source>
</reference>
<keyword evidence="13" id="KW-0808">Transferase</keyword>
<evidence type="ECO:0000256" key="9">
    <source>
        <dbReference type="ARBA" id="ARBA00022840"/>
    </source>
</evidence>
<dbReference type="Pfam" id="PF22936">
    <property type="entry name" value="Pol_BBD"/>
    <property type="match status" value="1"/>
</dbReference>
<evidence type="ECO:0000256" key="1">
    <source>
        <dbReference type="ARBA" id="ARBA00002180"/>
    </source>
</evidence>
<feature type="domain" description="Integrase catalytic" evidence="16">
    <location>
        <begin position="175"/>
        <end position="251"/>
    </location>
</feature>
<evidence type="ECO:0000256" key="5">
    <source>
        <dbReference type="ARBA" id="ARBA00022723"/>
    </source>
</evidence>
<dbReference type="GO" id="GO:0006508">
    <property type="term" value="P:proteolysis"/>
    <property type="evidence" value="ECO:0007669"/>
    <property type="project" value="UniProtKB-KW"/>
</dbReference>
<keyword evidence="6" id="KW-0547">Nucleotide-binding</keyword>
<keyword evidence="7" id="KW-0255">Endonuclease</keyword>
<keyword evidence="9" id="KW-0067">ATP-binding</keyword>
<dbReference type="PANTHER" id="PTHR42648">
    <property type="entry name" value="TRANSPOSASE, PUTATIVE-RELATED"/>
    <property type="match status" value="1"/>
</dbReference>
<keyword evidence="15" id="KW-0233">DNA recombination</keyword>
<dbReference type="GO" id="GO:0008233">
    <property type="term" value="F:peptidase activity"/>
    <property type="evidence" value="ECO:0007669"/>
    <property type="project" value="UniProtKB-KW"/>
</dbReference>
<dbReference type="GO" id="GO:0003887">
    <property type="term" value="F:DNA-directed DNA polymerase activity"/>
    <property type="evidence" value="ECO:0007669"/>
    <property type="project" value="UniProtKB-KW"/>
</dbReference>
<dbReference type="GO" id="GO:0005524">
    <property type="term" value="F:ATP binding"/>
    <property type="evidence" value="ECO:0007669"/>
    <property type="project" value="UniProtKB-KW"/>
</dbReference>
<keyword evidence="2" id="KW-1188">Viral release from host cell</keyword>
<evidence type="ECO:0000256" key="6">
    <source>
        <dbReference type="ARBA" id="ARBA00022741"/>
    </source>
</evidence>
<dbReference type="InterPro" id="IPR012337">
    <property type="entry name" value="RNaseH-like_sf"/>
</dbReference>
<keyword evidence="11" id="KW-0229">DNA integration</keyword>
<gene>
    <name evidence="17" type="ORF">D8674_038792</name>
</gene>
<dbReference type="GO" id="GO:0003676">
    <property type="term" value="F:nucleic acid binding"/>
    <property type="evidence" value="ECO:0007669"/>
    <property type="project" value="InterPro"/>
</dbReference>
<evidence type="ECO:0000256" key="2">
    <source>
        <dbReference type="ARBA" id="ARBA00022612"/>
    </source>
</evidence>
<dbReference type="GO" id="GO:0003964">
    <property type="term" value="F:RNA-directed DNA polymerase activity"/>
    <property type="evidence" value="ECO:0007669"/>
    <property type="project" value="UniProtKB-KW"/>
</dbReference>
<proteinExistence type="predicted"/>
<comment type="function">
    <text evidence="1">The aspartyl protease (PR) mediates the proteolytic cleavages of the Gag and Gag-Pol polyproteins after assembly of the VLP.</text>
</comment>
<dbReference type="GO" id="GO:0004519">
    <property type="term" value="F:endonuclease activity"/>
    <property type="evidence" value="ECO:0007669"/>
    <property type="project" value="UniProtKB-KW"/>
</dbReference>
<keyword evidence="18" id="KW-1185">Reference proteome</keyword>
<keyword evidence="10" id="KW-0460">Magnesium</keyword>
<keyword evidence="8" id="KW-0378">Hydrolase</keyword>
<evidence type="ECO:0000256" key="14">
    <source>
        <dbReference type="ARBA" id="ARBA00023113"/>
    </source>
</evidence>
<evidence type="ECO:0000256" key="8">
    <source>
        <dbReference type="ARBA" id="ARBA00022801"/>
    </source>
</evidence>
<dbReference type="AlphaFoldDB" id="A0A5N5HDI5"/>
<dbReference type="Proteomes" id="UP000327157">
    <property type="component" value="Unassembled WGS sequence"/>
</dbReference>
<evidence type="ECO:0000259" key="16">
    <source>
        <dbReference type="PROSITE" id="PS50994"/>
    </source>
</evidence>
<reference evidence="17 18" key="2">
    <citation type="submission" date="2019-11" db="EMBL/GenBank/DDBJ databases">
        <title>A de novo genome assembly of a pear dwarfing rootstock.</title>
        <authorList>
            <person name="Wang F."/>
            <person name="Wang J."/>
            <person name="Li S."/>
            <person name="Zhang Y."/>
            <person name="Fang M."/>
            <person name="Ma L."/>
            <person name="Zhao Y."/>
            <person name="Jiang S."/>
        </authorList>
    </citation>
    <scope>NUCLEOTIDE SEQUENCE [LARGE SCALE GENOMIC DNA]</scope>
    <source>
        <strain evidence="17">S2</strain>
        <tissue evidence="17">Leaf</tissue>
    </source>
</reference>
<dbReference type="InterPro" id="IPR036397">
    <property type="entry name" value="RNaseH_sf"/>
</dbReference>
<evidence type="ECO:0000256" key="13">
    <source>
        <dbReference type="ARBA" id="ARBA00022932"/>
    </source>
</evidence>
<dbReference type="OrthoDB" id="1194466at2759"/>
<dbReference type="SUPFAM" id="SSF53098">
    <property type="entry name" value="Ribonuclease H-like"/>
    <property type="match status" value="1"/>
</dbReference>
<protein>
    <submittedName>
        <fullName evidence="17">Retrovirus-related Pol polyprotein from transposon TNT 1-94</fullName>
    </submittedName>
</protein>
<keyword evidence="12" id="KW-0695">RNA-directed DNA polymerase</keyword>
<keyword evidence="5" id="KW-0479">Metal-binding</keyword>
<evidence type="ECO:0000256" key="7">
    <source>
        <dbReference type="ARBA" id="ARBA00022759"/>
    </source>
</evidence>
<evidence type="ECO:0000313" key="18">
    <source>
        <dbReference type="Proteomes" id="UP000327157"/>
    </source>
</evidence>
<evidence type="ECO:0000256" key="4">
    <source>
        <dbReference type="ARBA" id="ARBA00022722"/>
    </source>
</evidence>
<evidence type="ECO:0000256" key="15">
    <source>
        <dbReference type="ARBA" id="ARBA00023172"/>
    </source>
</evidence>